<evidence type="ECO:0000313" key="2">
    <source>
        <dbReference type="Proteomes" id="UP000257109"/>
    </source>
</evidence>
<organism evidence="1 2">
    <name type="scientific">Mucuna pruriens</name>
    <name type="common">Velvet bean</name>
    <name type="synonym">Dolichos pruriens</name>
    <dbReference type="NCBI Taxonomy" id="157652"/>
    <lineage>
        <taxon>Eukaryota</taxon>
        <taxon>Viridiplantae</taxon>
        <taxon>Streptophyta</taxon>
        <taxon>Embryophyta</taxon>
        <taxon>Tracheophyta</taxon>
        <taxon>Spermatophyta</taxon>
        <taxon>Magnoliopsida</taxon>
        <taxon>eudicotyledons</taxon>
        <taxon>Gunneridae</taxon>
        <taxon>Pentapetalae</taxon>
        <taxon>rosids</taxon>
        <taxon>fabids</taxon>
        <taxon>Fabales</taxon>
        <taxon>Fabaceae</taxon>
        <taxon>Papilionoideae</taxon>
        <taxon>50 kb inversion clade</taxon>
        <taxon>NPAAA clade</taxon>
        <taxon>indigoferoid/millettioid clade</taxon>
        <taxon>Phaseoleae</taxon>
        <taxon>Mucuna</taxon>
    </lineage>
</organism>
<accession>A0A371GMK2</accession>
<dbReference type="AlphaFoldDB" id="A0A371GMK2"/>
<proteinExistence type="predicted"/>
<reference evidence="1" key="1">
    <citation type="submission" date="2018-05" db="EMBL/GenBank/DDBJ databases">
        <title>Draft genome of Mucuna pruriens seed.</title>
        <authorList>
            <person name="Nnadi N.E."/>
            <person name="Vos R."/>
            <person name="Hasami M.H."/>
            <person name="Devisetty U.K."/>
            <person name="Aguiy J.C."/>
        </authorList>
    </citation>
    <scope>NUCLEOTIDE SEQUENCE [LARGE SCALE GENOMIC DNA]</scope>
    <source>
        <strain evidence="1">JCA_2017</strain>
    </source>
</reference>
<sequence>MHGKYRIIIHKLHIHCISNDGRGVEGDHVAQEAEEMDEHVAADQIHDAVGRMGLGGGEGLDRVGLGGGEGLDLVGQGGGEGLGLLAGEDCA</sequence>
<dbReference type="Proteomes" id="UP000257109">
    <property type="component" value="Unassembled WGS sequence"/>
</dbReference>
<name>A0A371GMK2_MUCPR</name>
<keyword evidence="2" id="KW-1185">Reference proteome</keyword>
<protein>
    <submittedName>
        <fullName evidence="1">Uncharacterized protein</fullName>
    </submittedName>
</protein>
<evidence type="ECO:0000313" key="1">
    <source>
        <dbReference type="EMBL" id="RDX91756.1"/>
    </source>
</evidence>
<feature type="non-terminal residue" evidence="1">
    <location>
        <position position="1"/>
    </location>
</feature>
<comment type="caution">
    <text evidence="1">The sequence shown here is derived from an EMBL/GenBank/DDBJ whole genome shotgun (WGS) entry which is preliminary data.</text>
</comment>
<gene>
    <name evidence="1" type="ORF">CR513_26216</name>
</gene>
<dbReference type="EMBL" id="QJKJ01005042">
    <property type="protein sequence ID" value="RDX91756.1"/>
    <property type="molecule type" value="Genomic_DNA"/>
</dbReference>